<evidence type="ECO:0000313" key="6">
    <source>
        <dbReference type="EMBL" id="VGO21874.1"/>
    </source>
</evidence>
<dbReference type="Pfam" id="PF13205">
    <property type="entry name" value="Big_5"/>
    <property type="match status" value="1"/>
</dbReference>
<evidence type="ECO:0000256" key="2">
    <source>
        <dbReference type="ARBA" id="ARBA00022801"/>
    </source>
</evidence>
<dbReference type="Pfam" id="PF20434">
    <property type="entry name" value="BD-FAE"/>
    <property type="match status" value="1"/>
</dbReference>
<dbReference type="InterPro" id="IPR029058">
    <property type="entry name" value="AB_hydrolase_fold"/>
</dbReference>
<gene>
    <name evidence="6" type="ORF">SCARR_03954</name>
</gene>
<feature type="chain" id="PRO_5025661154" description="Carboxylesterase NlhH" evidence="3">
    <location>
        <begin position="20"/>
        <end position="983"/>
    </location>
</feature>
<accession>A0A6C2URG3</accession>
<dbReference type="SUPFAM" id="SSF53474">
    <property type="entry name" value="alpha/beta-Hydrolases"/>
    <property type="match status" value="1"/>
</dbReference>
<feature type="domain" description="SbsA Ig-like" evidence="4">
    <location>
        <begin position="495"/>
        <end position="590"/>
    </location>
</feature>
<proteinExistence type="predicted"/>
<dbReference type="Gene3D" id="3.40.50.1820">
    <property type="entry name" value="alpha/beta hydrolase"/>
    <property type="match status" value="1"/>
</dbReference>
<dbReference type="PANTHER" id="PTHR48081:SF33">
    <property type="entry name" value="KYNURENINE FORMAMIDASE"/>
    <property type="match status" value="1"/>
</dbReference>
<keyword evidence="1 3" id="KW-0732">Signal</keyword>
<feature type="signal peptide" evidence="3">
    <location>
        <begin position="1"/>
        <end position="19"/>
    </location>
</feature>
<dbReference type="EMBL" id="CAAHFH010000002">
    <property type="protein sequence ID" value="VGO21874.1"/>
    <property type="molecule type" value="Genomic_DNA"/>
</dbReference>
<keyword evidence="2" id="KW-0378">Hydrolase</keyword>
<organism evidence="6 7">
    <name type="scientific">Pontiella sulfatireligans</name>
    <dbReference type="NCBI Taxonomy" id="2750658"/>
    <lineage>
        <taxon>Bacteria</taxon>
        <taxon>Pseudomonadati</taxon>
        <taxon>Kiritimatiellota</taxon>
        <taxon>Kiritimatiellia</taxon>
        <taxon>Kiritimatiellales</taxon>
        <taxon>Pontiellaceae</taxon>
        <taxon>Pontiella</taxon>
    </lineage>
</organism>
<feature type="domain" description="BD-FAE-like" evidence="5">
    <location>
        <begin position="624"/>
        <end position="738"/>
    </location>
</feature>
<dbReference type="Proteomes" id="UP000346198">
    <property type="component" value="Unassembled WGS sequence"/>
</dbReference>
<dbReference type="InterPro" id="IPR013320">
    <property type="entry name" value="ConA-like_dom_sf"/>
</dbReference>
<evidence type="ECO:0000259" key="4">
    <source>
        <dbReference type="Pfam" id="PF13205"/>
    </source>
</evidence>
<dbReference type="GO" id="GO:0016787">
    <property type="term" value="F:hydrolase activity"/>
    <property type="evidence" value="ECO:0007669"/>
    <property type="project" value="UniProtKB-KW"/>
</dbReference>
<evidence type="ECO:0000256" key="3">
    <source>
        <dbReference type="SAM" id="SignalP"/>
    </source>
</evidence>
<dbReference type="InterPro" id="IPR049492">
    <property type="entry name" value="BD-FAE-like_dom"/>
</dbReference>
<evidence type="ECO:0000256" key="1">
    <source>
        <dbReference type="ARBA" id="ARBA00022729"/>
    </source>
</evidence>
<dbReference type="PANTHER" id="PTHR48081">
    <property type="entry name" value="AB HYDROLASE SUPERFAMILY PROTEIN C4A8.06C"/>
    <property type="match status" value="1"/>
</dbReference>
<evidence type="ECO:0000259" key="5">
    <source>
        <dbReference type="Pfam" id="PF20434"/>
    </source>
</evidence>
<dbReference type="InterPro" id="IPR032812">
    <property type="entry name" value="SbsA_Ig"/>
</dbReference>
<dbReference type="AlphaFoldDB" id="A0A6C2URG3"/>
<sequence>MKFQMIIGLAGLLARSVSAAVIASGNGTVAAAATPTTSFSQKSAQGIALMDSTIAGGLASNQLIGISGSMTMSASAYPNTWNDQVVLGLANPSGTFFPTVPNLGTAGFSLLARISVASASGAPVTIAQAGTITTNATLGAAADADRMVDYAVNITLASNFEDGVDAINGHVHLYELGLDFNNDGIYDYIESGSLKTFENDRIRLGFGAVQFGSRATPEALTNTYTYAVHDASINFLPSGLLEPVVWFDAANGIGLDSGVPIWTNLASPGTFDAVQPAVSKRPALLYEAWPGHLVVHFDGSDDFLSLGNTASNLQFEGEFTVFTVGRTTGGDFSAYGGFLGTFLTGADHKSGWTIRTKPDGTYGFIVGNGNWNQVDGGTALLGDGFVLLNANYYDDGDDTGTMALRSSLLESPETKGTNPFTLERSDRDIVIGMFNAPNTDILNGAMECDIAEIRIYDRALSEAERQAVWEELSAKYEVATEQAILVDDFQPTGYEVPVGTPIQVTFSEAMDVGSISNVIVGVGGLDGLPESNAWARATGQWTASASNTVFTFIPATAFAPGQLVMCEIPTNVVSAGGISYKTISRETFSFILDNGVSYPVAITLVDPMATVYHDNGDPHILPLELHIPATADPCPVMFWVHGGGWSGGDSGTWARSDILVANMAYYFAEKLGVAVANVSWRSQDNSEGTFTKATNDISLAIQYVIDHATEYGVDTSRMGLYGGSAGTPTSALVAQANTNITCYIGLNGLYDFVNRVPPYGFGGGTSFEQDIPSLAANSAALNVRTHPPDTLLLHGSADTTIEHQQSLQFAEKMVEANGNATALIYRDEVHAFFNSGRPMHLPTLFEASRHLSRVFNLSYGLWAESYDLSEGSDGNDDGDQLSNLYEYGLGGDPTNSADIGMLPTFGMSGGGLEYIHVRRTTSGNGLLYSLELTDDLLSGIWTNSGYSAAPAAGYINDDFEAVTNEITTAGKTNEYIRLRIMGE</sequence>
<dbReference type="InterPro" id="IPR050300">
    <property type="entry name" value="GDXG_lipolytic_enzyme"/>
</dbReference>
<dbReference type="RefSeq" id="WP_136063306.1">
    <property type="nucleotide sequence ID" value="NZ_CAAHFH010000002.1"/>
</dbReference>
<protein>
    <recommendedName>
        <fullName evidence="8">Carboxylesterase NlhH</fullName>
    </recommendedName>
</protein>
<reference evidence="6 7" key="1">
    <citation type="submission" date="2019-04" db="EMBL/GenBank/DDBJ databases">
        <authorList>
            <person name="Van Vliet M D."/>
        </authorList>
    </citation>
    <scope>NUCLEOTIDE SEQUENCE [LARGE SCALE GENOMIC DNA]</scope>
    <source>
        <strain evidence="6 7">F21</strain>
    </source>
</reference>
<dbReference type="SUPFAM" id="SSF49899">
    <property type="entry name" value="Concanavalin A-like lectins/glucanases"/>
    <property type="match status" value="1"/>
</dbReference>
<dbReference type="Gene3D" id="2.60.120.200">
    <property type="match status" value="1"/>
</dbReference>
<evidence type="ECO:0000313" key="7">
    <source>
        <dbReference type="Proteomes" id="UP000346198"/>
    </source>
</evidence>
<name>A0A6C2URG3_9BACT</name>
<evidence type="ECO:0008006" key="8">
    <source>
        <dbReference type="Google" id="ProtNLM"/>
    </source>
</evidence>
<keyword evidence="7" id="KW-1185">Reference proteome</keyword>